<dbReference type="SUPFAM" id="SSF56601">
    <property type="entry name" value="beta-lactamase/transpeptidase-like"/>
    <property type="match status" value="1"/>
</dbReference>
<evidence type="ECO:0000256" key="15">
    <source>
        <dbReference type="ARBA" id="ARBA00049902"/>
    </source>
</evidence>
<gene>
    <name evidence="18" type="ORF">ACFQ4P_03905</name>
</gene>
<evidence type="ECO:0000313" key="19">
    <source>
        <dbReference type="Proteomes" id="UP001597196"/>
    </source>
</evidence>
<keyword evidence="5" id="KW-0808">Transferase</keyword>
<keyword evidence="9" id="KW-0573">Peptidoglycan synthesis</keyword>
<dbReference type="Gene3D" id="6.20.370.110">
    <property type="match status" value="1"/>
</dbReference>
<evidence type="ECO:0000313" key="18">
    <source>
        <dbReference type="EMBL" id="MFD1429394.1"/>
    </source>
</evidence>
<dbReference type="PANTHER" id="PTHR32282:SF32">
    <property type="entry name" value="PENICILLIN-BINDING PROTEIN 2A"/>
    <property type="match status" value="1"/>
</dbReference>
<dbReference type="InterPro" id="IPR012338">
    <property type="entry name" value="Beta-lactam/transpept-like"/>
</dbReference>
<dbReference type="InterPro" id="IPR001264">
    <property type="entry name" value="Glyco_trans_51"/>
</dbReference>
<accession>A0ABW4CH43</accession>
<comment type="catalytic activity">
    <reaction evidence="14">
        <text>Preferential cleavage: (Ac)2-L-Lys-D-Ala-|-D-Ala. Also transpeptidation of peptidyl-alanyl moieties that are N-acyl substituents of D-alanine.</text>
        <dbReference type="EC" id="3.4.16.4"/>
    </reaction>
</comment>
<proteinExistence type="predicted"/>
<evidence type="ECO:0000256" key="7">
    <source>
        <dbReference type="ARBA" id="ARBA00022801"/>
    </source>
</evidence>
<evidence type="ECO:0000256" key="2">
    <source>
        <dbReference type="ARBA" id="ARBA00022645"/>
    </source>
</evidence>
<keyword evidence="1" id="KW-1003">Cell membrane</keyword>
<keyword evidence="3" id="KW-0645">Protease</keyword>
<dbReference type="InterPro" id="IPR023346">
    <property type="entry name" value="Lysozyme-like_dom_sf"/>
</dbReference>
<evidence type="ECO:0000256" key="10">
    <source>
        <dbReference type="ARBA" id="ARBA00022989"/>
    </source>
</evidence>
<dbReference type="Gene3D" id="3.40.710.10">
    <property type="entry name" value="DD-peptidase/beta-lactamase superfamily"/>
    <property type="match status" value="1"/>
</dbReference>
<dbReference type="SUPFAM" id="SSF53955">
    <property type="entry name" value="Lysozyme-like"/>
    <property type="match status" value="1"/>
</dbReference>
<evidence type="ECO:0000256" key="8">
    <source>
        <dbReference type="ARBA" id="ARBA00022960"/>
    </source>
</evidence>
<evidence type="ECO:0000256" key="5">
    <source>
        <dbReference type="ARBA" id="ARBA00022679"/>
    </source>
</evidence>
<keyword evidence="8" id="KW-0133">Cell shape</keyword>
<dbReference type="InterPro" id="IPR050396">
    <property type="entry name" value="Glycosyltr_51/Transpeptidase"/>
</dbReference>
<keyword evidence="2" id="KW-0121">Carboxypeptidase</keyword>
<dbReference type="InterPro" id="IPR036950">
    <property type="entry name" value="PBP_transglycosylase"/>
</dbReference>
<evidence type="ECO:0000259" key="17">
    <source>
        <dbReference type="Pfam" id="PF00912"/>
    </source>
</evidence>
<keyword evidence="13" id="KW-0961">Cell wall biogenesis/degradation</keyword>
<dbReference type="Pfam" id="PF00912">
    <property type="entry name" value="Transgly"/>
    <property type="match status" value="1"/>
</dbReference>
<comment type="catalytic activity">
    <reaction evidence="15">
        <text>[GlcNAc-(1-&gt;4)-Mur2Ac(oyl-L-Ala-gamma-D-Glu-L-Lys-D-Ala-D-Ala)](n)-di-trans,octa-cis-undecaprenyl diphosphate + beta-D-GlcNAc-(1-&gt;4)-Mur2Ac(oyl-L-Ala-gamma-D-Glu-L-Lys-D-Ala-D-Ala)-di-trans,octa-cis-undecaprenyl diphosphate = [GlcNAc-(1-&gt;4)-Mur2Ac(oyl-L-Ala-gamma-D-Glu-L-Lys-D-Ala-D-Ala)](n+1)-di-trans,octa-cis-undecaprenyl diphosphate + di-trans,octa-cis-undecaprenyl diphosphate + H(+)</text>
        <dbReference type="Rhea" id="RHEA:23708"/>
        <dbReference type="Rhea" id="RHEA-COMP:9602"/>
        <dbReference type="Rhea" id="RHEA-COMP:9603"/>
        <dbReference type="ChEBI" id="CHEBI:15378"/>
        <dbReference type="ChEBI" id="CHEBI:58405"/>
        <dbReference type="ChEBI" id="CHEBI:60033"/>
        <dbReference type="ChEBI" id="CHEBI:78435"/>
        <dbReference type="EC" id="2.4.99.28"/>
    </reaction>
</comment>
<keyword evidence="7" id="KW-0378">Hydrolase</keyword>
<keyword evidence="19" id="KW-1185">Reference proteome</keyword>
<dbReference type="InterPro" id="IPR001460">
    <property type="entry name" value="PCN-bd_Tpept"/>
</dbReference>
<sequence length="678" mass="74142">MRHAIGWFLRRFQIVRWLILVLLVVFLAFSAFFTYKAKTADVQEIKSTMQTKTTIYDQNSKVAGTLYGQKGTYVELDKIAPAMQNAVISTEDRTFYSNLGFSIKGIARSVLNLVIHRGEITGGGSTITQQLAKNTLLTQKQSYLRKAQEIFLAVQLTKVYSKKDILTMYLNNSYFGNGVWGVEDASERYFGKHAAALTVSEAATLTGMLRNPSYYNPADHMDNAVARRDLILGLMVDNNKLSQADADAAKATKLTVVDNYSQATAEKYPWFFDSVIEEARDKYNIQPDQLLNKGYRVYTTMDPTAQTQLQNSFAQDWAFPANASDGTKAQAASVVVDPKTGGVIAVVGARGQHVFLGYNYATQLQRSPGSTIKPLMVYTPALENGYSYDSILTDKKLSYGTNKYTPTNPTGQYLGSVPMYTALAQSLNAPAVWLMNKLGVDTGVQSLARFGIDLKKEDQNLAAVLGGVTTGFSPLTMARAYSAFANGGKLPETHFITKIVDATGQTVVDNTKTSSKTIMKKSVATEMTSMMIGVFKDGTGQTAAPTGYTVAGKTGSTEVPSSWGYGTRDQWVVGYTPDVVVATWTGFSTTDSTHFLEGTSTSGVASIFKLEMSNILPYTAKTQFNTTDAKARATLQTPSTDDDAADFWSGLQKGVQDGVDSAKDTVGKWYNDIRDWFD</sequence>
<evidence type="ECO:0000256" key="6">
    <source>
        <dbReference type="ARBA" id="ARBA00022692"/>
    </source>
</evidence>
<evidence type="ECO:0000256" key="9">
    <source>
        <dbReference type="ARBA" id="ARBA00022984"/>
    </source>
</evidence>
<protein>
    <submittedName>
        <fullName evidence="18">PBP1A family penicillin-binding protein</fullName>
    </submittedName>
</protein>
<organism evidence="18 19">
    <name type="scientific">Lacticaseibacillus mingshuiensis</name>
    <dbReference type="NCBI Taxonomy" id="2799574"/>
    <lineage>
        <taxon>Bacteria</taxon>
        <taxon>Bacillati</taxon>
        <taxon>Bacillota</taxon>
        <taxon>Bacilli</taxon>
        <taxon>Lactobacillales</taxon>
        <taxon>Lactobacillaceae</taxon>
        <taxon>Lacticaseibacillus</taxon>
    </lineage>
</organism>
<feature type="domain" description="Penicillin-binding protein transpeptidase" evidence="16">
    <location>
        <begin position="333"/>
        <end position="597"/>
    </location>
</feature>
<keyword evidence="10" id="KW-1133">Transmembrane helix</keyword>
<dbReference type="EMBL" id="JBHTOC010000005">
    <property type="protein sequence ID" value="MFD1429394.1"/>
    <property type="molecule type" value="Genomic_DNA"/>
</dbReference>
<comment type="caution">
    <text evidence="18">The sequence shown here is derived from an EMBL/GenBank/DDBJ whole genome shotgun (WGS) entry which is preliminary data.</text>
</comment>
<evidence type="ECO:0000256" key="13">
    <source>
        <dbReference type="ARBA" id="ARBA00023316"/>
    </source>
</evidence>
<keyword evidence="12" id="KW-0511">Multifunctional enzyme</keyword>
<dbReference type="PANTHER" id="PTHR32282">
    <property type="entry name" value="BINDING PROTEIN TRANSPEPTIDASE, PUTATIVE-RELATED"/>
    <property type="match status" value="1"/>
</dbReference>
<keyword evidence="4" id="KW-0328">Glycosyltransferase</keyword>
<keyword evidence="11" id="KW-0472">Membrane</keyword>
<keyword evidence="6" id="KW-0812">Transmembrane</keyword>
<evidence type="ECO:0000256" key="3">
    <source>
        <dbReference type="ARBA" id="ARBA00022670"/>
    </source>
</evidence>
<dbReference type="Pfam" id="PF00905">
    <property type="entry name" value="Transpeptidase"/>
    <property type="match status" value="1"/>
</dbReference>
<dbReference type="Proteomes" id="UP001597196">
    <property type="component" value="Unassembled WGS sequence"/>
</dbReference>
<evidence type="ECO:0000256" key="14">
    <source>
        <dbReference type="ARBA" id="ARBA00034000"/>
    </source>
</evidence>
<name>A0ABW4CH43_9LACO</name>
<evidence type="ECO:0000256" key="4">
    <source>
        <dbReference type="ARBA" id="ARBA00022676"/>
    </source>
</evidence>
<dbReference type="NCBIfam" id="TIGR02074">
    <property type="entry name" value="PBP_1a_fam"/>
    <property type="match status" value="1"/>
</dbReference>
<dbReference type="RefSeq" id="WP_203627046.1">
    <property type="nucleotide sequence ID" value="NZ_BOLQ01000009.1"/>
</dbReference>
<evidence type="ECO:0000259" key="16">
    <source>
        <dbReference type="Pfam" id="PF00905"/>
    </source>
</evidence>
<dbReference type="Gene3D" id="1.10.3810.10">
    <property type="entry name" value="Biosynthetic peptidoglycan transglycosylase-like"/>
    <property type="match status" value="1"/>
</dbReference>
<feature type="domain" description="Glycosyl transferase family 51" evidence="17">
    <location>
        <begin position="63"/>
        <end position="235"/>
    </location>
</feature>
<evidence type="ECO:0000256" key="1">
    <source>
        <dbReference type="ARBA" id="ARBA00022475"/>
    </source>
</evidence>
<evidence type="ECO:0000256" key="12">
    <source>
        <dbReference type="ARBA" id="ARBA00023268"/>
    </source>
</evidence>
<evidence type="ECO:0000256" key="11">
    <source>
        <dbReference type="ARBA" id="ARBA00023136"/>
    </source>
</evidence>
<reference evidence="19" key="1">
    <citation type="journal article" date="2019" name="Int. J. Syst. Evol. Microbiol.">
        <title>The Global Catalogue of Microorganisms (GCM) 10K type strain sequencing project: providing services to taxonomists for standard genome sequencing and annotation.</title>
        <authorList>
            <consortium name="The Broad Institute Genomics Platform"/>
            <consortium name="The Broad Institute Genome Sequencing Center for Infectious Disease"/>
            <person name="Wu L."/>
            <person name="Ma J."/>
        </authorList>
    </citation>
    <scope>NUCLEOTIDE SEQUENCE [LARGE SCALE GENOMIC DNA]</scope>
    <source>
        <strain evidence="19">CCM 8980</strain>
    </source>
</reference>